<dbReference type="AlphaFoldDB" id="A0A150P445"/>
<evidence type="ECO:0000259" key="2">
    <source>
        <dbReference type="Pfam" id="PF13229"/>
    </source>
</evidence>
<proteinExistence type="predicted"/>
<dbReference type="InterPro" id="IPR011050">
    <property type="entry name" value="Pectin_lyase_fold/virulence"/>
</dbReference>
<feature type="domain" description="Right handed beta helix" evidence="2">
    <location>
        <begin position="194"/>
        <end position="330"/>
    </location>
</feature>
<dbReference type="Pfam" id="PF13229">
    <property type="entry name" value="Beta_helix"/>
    <property type="match status" value="1"/>
</dbReference>
<gene>
    <name evidence="3" type="ORF">BE08_08750</name>
</gene>
<dbReference type="SUPFAM" id="SSF51126">
    <property type="entry name" value="Pectin lyase-like"/>
    <property type="match status" value="1"/>
</dbReference>
<feature type="region of interest" description="Disordered" evidence="1">
    <location>
        <begin position="38"/>
        <end position="89"/>
    </location>
</feature>
<sequence length="543" mass="57599">MHEEDASVRARALLTGLLLVAGCNGEIGDVGDVGGAMSEGAAPVPDGDAPAVDGAAPVPEGAGPAAEPVNDPPARSDCAHVGSGKDYQVGPGKEFEAIGDVPLESLAAGDTVRIFWRPAAYHEKIMIGGQGTADQPIRICGVPGPGGELPVIDGEGATTRPELDFPFDGHQVRGLVIIGHKHDDPYHLQPSHITIEGLEIRNASPPFRFTDKAGAVTPYARNAAGIFVERGEHVTIRGCDVHDNANGLFIGTGGAEIRTKDVLIESNHVHSNGSPTDYTEHNVYNEASNVVYQFNRFGPTRNGQGNNIKERSAGVVIRYNWIEGGAHLIDLVDAQEATDSVDMPSFHETFVYGNVLLRTGYGPSMVRYGGDSGQTRYYRKGTLRFFANTVFVDNATYRDYERSAVFEASTNDERIDARNNVFASTEEPTAIRAITFLGDRDNVAAGTLVLTGNWVMKGWTPFDPVPGARLLGRVEGLDSSIIGLDPAFASAKDLDFVPAAGGPLVGAGAALDGLPAVDHEYAPHLQARARDDGPKLTIGAFGL</sequence>
<comment type="caution">
    <text evidence="3">The sequence shown here is derived from an EMBL/GenBank/DDBJ whole genome shotgun (WGS) entry which is preliminary data.</text>
</comment>
<dbReference type="EMBL" id="JELY01003183">
    <property type="protein sequence ID" value="KYF50463.1"/>
    <property type="molecule type" value="Genomic_DNA"/>
</dbReference>
<accession>A0A150P445</accession>
<evidence type="ECO:0000313" key="4">
    <source>
        <dbReference type="Proteomes" id="UP000075420"/>
    </source>
</evidence>
<dbReference type="SMART" id="SM00710">
    <property type="entry name" value="PbH1"/>
    <property type="match status" value="3"/>
</dbReference>
<dbReference type="InterPro" id="IPR006626">
    <property type="entry name" value="PbH1"/>
</dbReference>
<feature type="compositionally biased region" description="Low complexity" evidence="1">
    <location>
        <begin position="39"/>
        <end position="68"/>
    </location>
</feature>
<reference evidence="3 4" key="1">
    <citation type="submission" date="2014-02" db="EMBL/GenBank/DDBJ databases">
        <title>The small core and large imbalanced accessory genome model reveals a collaborative survival strategy of Sorangium cellulosum strains in nature.</title>
        <authorList>
            <person name="Han K."/>
            <person name="Peng R."/>
            <person name="Blom J."/>
            <person name="Li Y.-Z."/>
        </authorList>
    </citation>
    <scope>NUCLEOTIDE SEQUENCE [LARGE SCALE GENOMIC DNA]</scope>
    <source>
        <strain evidence="3 4">So0157-25</strain>
    </source>
</reference>
<evidence type="ECO:0000313" key="3">
    <source>
        <dbReference type="EMBL" id="KYF50463.1"/>
    </source>
</evidence>
<dbReference type="Proteomes" id="UP000075420">
    <property type="component" value="Unassembled WGS sequence"/>
</dbReference>
<dbReference type="InterPro" id="IPR012334">
    <property type="entry name" value="Pectin_lyas_fold"/>
</dbReference>
<dbReference type="InterPro" id="IPR039448">
    <property type="entry name" value="Beta_helix"/>
</dbReference>
<dbReference type="Gene3D" id="2.160.20.10">
    <property type="entry name" value="Single-stranded right-handed beta-helix, Pectin lyase-like"/>
    <property type="match status" value="1"/>
</dbReference>
<name>A0A150P445_SORCE</name>
<evidence type="ECO:0000256" key="1">
    <source>
        <dbReference type="SAM" id="MobiDB-lite"/>
    </source>
</evidence>
<protein>
    <recommendedName>
        <fullName evidence="2">Right handed beta helix domain-containing protein</fullName>
    </recommendedName>
</protein>
<organism evidence="3 4">
    <name type="scientific">Sorangium cellulosum</name>
    <name type="common">Polyangium cellulosum</name>
    <dbReference type="NCBI Taxonomy" id="56"/>
    <lineage>
        <taxon>Bacteria</taxon>
        <taxon>Pseudomonadati</taxon>
        <taxon>Myxococcota</taxon>
        <taxon>Polyangia</taxon>
        <taxon>Polyangiales</taxon>
        <taxon>Polyangiaceae</taxon>
        <taxon>Sorangium</taxon>
    </lineage>
</organism>